<comment type="catalytic activity">
    <reaction evidence="7">
        <text>ATP + H2O + polyamine-[polyamine-binding protein]Side 1 = ADP + phosphate + polyamineSide 2 + [polyamine-binding protein]Side 1.</text>
        <dbReference type="EC" id="7.6.2.11"/>
    </reaction>
</comment>
<accession>A0A9D1ICX6</accession>
<evidence type="ECO:0000313" key="9">
    <source>
        <dbReference type="EMBL" id="HIU33554.1"/>
    </source>
</evidence>
<dbReference type="InterPro" id="IPR005893">
    <property type="entry name" value="PotA-like"/>
</dbReference>
<dbReference type="GO" id="GO:0043190">
    <property type="term" value="C:ATP-binding cassette (ABC) transporter complex"/>
    <property type="evidence" value="ECO:0007669"/>
    <property type="project" value="InterPro"/>
</dbReference>
<dbReference type="AlphaFoldDB" id="A0A9D1ICX6"/>
<sequence>MLELIGLKKSFDKTPVLNGISLNMREGEFVTLLGPSGCGKTTTLRIVAGLTEPDEGRVVLEGRDITNLAPEKRDVNTVFQSYALFPHMNVEKNISYGLRARGVKRAQWQERVREMLRLVELEGYEKRMPDKLSGGQRQRVAIARAVVLNPKILLLDEPLGALDLKLRRQMQQELKQIQKRLGIAFLYITHDQEEALNMSDRIAIMQQGRFEQIGTPEEVYERPATRFAAGFIGQTNFLSCQVEEVLPDGGLTLSFGGTRFPARRPDFAVRPGETIAVCLRMERVRLTRAPQGACAIPGVLKSRRYAGGSIREEVEVFGGQEIALIMQSASEERVEEGQQVYLCWNREEAALVR</sequence>
<dbReference type="InterPro" id="IPR008995">
    <property type="entry name" value="Mo/tungstate-bd_C_term_dom"/>
</dbReference>
<evidence type="ECO:0000259" key="8">
    <source>
        <dbReference type="PROSITE" id="PS50893"/>
    </source>
</evidence>
<keyword evidence="4 7" id="KW-0067">ATP-binding</keyword>
<dbReference type="GO" id="GO:0015417">
    <property type="term" value="F:ABC-type polyamine transporter activity"/>
    <property type="evidence" value="ECO:0007669"/>
    <property type="project" value="UniProtKB-EC"/>
</dbReference>
<evidence type="ECO:0000256" key="1">
    <source>
        <dbReference type="ARBA" id="ARBA00022448"/>
    </source>
</evidence>
<dbReference type="EMBL" id="DVMU01000072">
    <property type="protein sequence ID" value="HIU33554.1"/>
    <property type="molecule type" value="Genomic_DNA"/>
</dbReference>
<dbReference type="PANTHER" id="PTHR42781:SF4">
    <property type="entry name" value="SPERMIDINE_PUTRESCINE IMPORT ATP-BINDING PROTEIN POTA"/>
    <property type="match status" value="1"/>
</dbReference>
<evidence type="ECO:0000256" key="5">
    <source>
        <dbReference type="ARBA" id="ARBA00022967"/>
    </source>
</evidence>
<gene>
    <name evidence="7" type="primary">potA</name>
    <name evidence="9" type="ORF">IAB02_03240</name>
</gene>
<dbReference type="Proteomes" id="UP000824072">
    <property type="component" value="Unassembled WGS sequence"/>
</dbReference>
<comment type="function">
    <text evidence="7">Part of the ABC transporter complex PotABCD involved in spermidine/putrescine import. Responsible for energy coupling to the transport system.</text>
</comment>
<dbReference type="PROSITE" id="PS00211">
    <property type="entry name" value="ABC_TRANSPORTER_1"/>
    <property type="match status" value="1"/>
</dbReference>
<dbReference type="PANTHER" id="PTHR42781">
    <property type="entry name" value="SPERMIDINE/PUTRESCINE IMPORT ATP-BINDING PROTEIN POTA"/>
    <property type="match status" value="1"/>
</dbReference>
<reference evidence="9" key="2">
    <citation type="journal article" date="2021" name="PeerJ">
        <title>Extensive microbial diversity within the chicken gut microbiome revealed by metagenomics and culture.</title>
        <authorList>
            <person name="Gilroy R."/>
            <person name="Ravi A."/>
            <person name="Getino M."/>
            <person name="Pursley I."/>
            <person name="Horton D.L."/>
            <person name="Alikhan N.F."/>
            <person name="Baker D."/>
            <person name="Gharbi K."/>
            <person name="Hall N."/>
            <person name="Watson M."/>
            <person name="Adriaenssens E.M."/>
            <person name="Foster-Nyarko E."/>
            <person name="Jarju S."/>
            <person name="Secka A."/>
            <person name="Antonio M."/>
            <person name="Oren A."/>
            <person name="Chaudhuri R.R."/>
            <person name="La Ragione R."/>
            <person name="Hildebrand F."/>
            <person name="Pallen M.J."/>
        </authorList>
    </citation>
    <scope>NUCLEOTIDE SEQUENCE</scope>
    <source>
        <strain evidence="9">ChiHcec3-11533</strain>
    </source>
</reference>
<dbReference type="FunFam" id="3.40.50.300:FF:000133">
    <property type="entry name" value="Spermidine/putrescine import ATP-binding protein PotA"/>
    <property type="match status" value="1"/>
</dbReference>
<keyword evidence="6 7" id="KW-0472">Membrane</keyword>
<dbReference type="Pfam" id="PF08402">
    <property type="entry name" value="TOBE_2"/>
    <property type="match status" value="1"/>
</dbReference>
<comment type="subunit">
    <text evidence="7">The complex is composed of two ATP-binding proteins (PotA), two transmembrane proteins (PotB and PotC) and a solute-binding protein (PotD).</text>
</comment>
<dbReference type="PROSITE" id="PS50893">
    <property type="entry name" value="ABC_TRANSPORTER_2"/>
    <property type="match status" value="1"/>
</dbReference>
<dbReference type="NCBIfam" id="TIGR01187">
    <property type="entry name" value="potA"/>
    <property type="match status" value="1"/>
</dbReference>
<dbReference type="SUPFAM" id="SSF50331">
    <property type="entry name" value="MOP-like"/>
    <property type="match status" value="1"/>
</dbReference>
<dbReference type="InterPro" id="IPR050093">
    <property type="entry name" value="ABC_SmlMolc_Importer"/>
</dbReference>
<evidence type="ECO:0000256" key="6">
    <source>
        <dbReference type="ARBA" id="ARBA00023136"/>
    </source>
</evidence>
<evidence type="ECO:0000256" key="2">
    <source>
        <dbReference type="ARBA" id="ARBA00022475"/>
    </source>
</evidence>
<comment type="similarity">
    <text evidence="7">Belongs to the ABC transporter superfamily. Spermidine/putrescine importer (TC 3.A.1.11.1) family.</text>
</comment>
<protein>
    <recommendedName>
        <fullName evidence="7">Spermidine/putrescine import ATP-binding protein PotA</fullName>
        <ecNumber evidence="7">7.6.2.11</ecNumber>
    </recommendedName>
</protein>
<dbReference type="EC" id="7.6.2.11" evidence="7"/>
<evidence type="ECO:0000256" key="7">
    <source>
        <dbReference type="RuleBase" id="RU364083"/>
    </source>
</evidence>
<reference evidence="9" key="1">
    <citation type="submission" date="2020-10" db="EMBL/GenBank/DDBJ databases">
        <authorList>
            <person name="Gilroy R."/>
        </authorList>
    </citation>
    <scope>NUCLEOTIDE SEQUENCE</scope>
    <source>
        <strain evidence="9">ChiHcec3-11533</strain>
    </source>
</reference>
<evidence type="ECO:0000256" key="4">
    <source>
        <dbReference type="ARBA" id="ARBA00022840"/>
    </source>
</evidence>
<dbReference type="Gene3D" id="3.40.50.300">
    <property type="entry name" value="P-loop containing nucleotide triphosphate hydrolases"/>
    <property type="match status" value="1"/>
</dbReference>
<dbReference type="InterPro" id="IPR027417">
    <property type="entry name" value="P-loop_NTPase"/>
</dbReference>
<dbReference type="SUPFAM" id="SSF52540">
    <property type="entry name" value="P-loop containing nucleoside triphosphate hydrolases"/>
    <property type="match status" value="1"/>
</dbReference>
<dbReference type="InterPro" id="IPR013611">
    <property type="entry name" value="Transp-assoc_OB_typ2"/>
</dbReference>
<keyword evidence="5 7" id="KW-1278">Translocase</keyword>
<dbReference type="SMART" id="SM00382">
    <property type="entry name" value="AAA"/>
    <property type="match status" value="1"/>
</dbReference>
<organism evidence="9 10">
    <name type="scientific">Candidatus Pullichristensenella excrementigallinarum</name>
    <dbReference type="NCBI Taxonomy" id="2840907"/>
    <lineage>
        <taxon>Bacteria</taxon>
        <taxon>Bacillati</taxon>
        <taxon>Bacillota</taxon>
        <taxon>Clostridia</taxon>
        <taxon>Candidatus Pullichristensenella</taxon>
    </lineage>
</organism>
<dbReference type="GO" id="GO:0016887">
    <property type="term" value="F:ATP hydrolysis activity"/>
    <property type="evidence" value="ECO:0007669"/>
    <property type="project" value="InterPro"/>
</dbReference>
<keyword evidence="2 7" id="KW-1003">Cell membrane</keyword>
<proteinExistence type="inferred from homology"/>
<comment type="caution">
    <text evidence="9">The sequence shown here is derived from an EMBL/GenBank/DDBJ whole genome shotgun (WGS) entry which is preliminary data.</text>
</comment>
<evidence type="ECO:0000313" key="10">
    <source>
        <dbReference type="Proteomes" id="UP000824072"/>
    </source>
</evidence>
<dbReference type="InterPro" id="IPR003593">
    <property type="entry name" value="AAA+_ATPase"/>
</dbReference>
<dbReference type="Gene3D" id="2.40.50.100">
    <property type="match status" value="1"/>
</dbReference>
<name>A0A9D1ICX6_9FIRM</name>
<feature type="domain" description="ABC transporter" evidence="8">
    <location>
        <begin position="2"/>
        <end position="232"/>
    </location>
</feature>
<keyword evidence="3 7" id="KW-0547">Nucleotide-binding</keyword>
<dbReference type="Pfam" id="PF00005">
    <property type="entry name" value="ABC_tran"/>
    <property type="match status" value="1"/>
</dbReference>
<dbReference type="GO" id="GO:0005524">
    <property type="term" value="F:ATP binding"/>
    <property type="evidence" value="ECO:0007669"/>
    <property type="project" value="UniProtKB-KW"/>
</dbReference>
<keyword evidence="1 7" id="KW-0813">Transport</keyword>
<evidence type="ECO:0000256" key="3">
    <source>
        <dbReference type="ARBA" id="ARBA00022741"/>
    </source>
</evidence>
<dbReference type="InterPro" id="IPR017871">
    <property type="entry name" value="ABC_transporter-like_CS"/>
</dbReference>
<dbReference type="InterPro" id="IPR003439">
    <property type="entry name" value="ABC_transporter-like_ATP-bd"/>
</dbReference>